<dbReference type="InterPro" id="IPR000197">
    <property type="entry name" value="Znf_TAZ"/>
</dbReference>
<evidence type="ECO:0000256" key="11">
    <source>
        <dbReference type="ARBA" id="ARBA00023242"/>
    </source>
</evidence>
<name>A0A836C8R2_9STRA</name>
<dbReference type="Gene3D" id="1.20.1020.10">
    <property type="entry name" value="TAZ domain"/>
    <property type="match status" value="1"/>
</dbReference>
<dbReference type="SMART" id="SM00297">
    <property type="entry name" value="BROMO"/>
    <property type="match status" value="1"/>
</dbReference>
<dbReference type="OrthoDB" id="899at2759"/>
<keyword evidence="10" id="KW-0804">Transcription</keyword>
<dbReference type="PROSITE" id="PS51727">
    <property type="entry name" value="CBP_P300_HAT"/>
    <property type="match status" value="1"/>
</dbReference>
<evidence type="ECO:0000313" key="19">
    <source>
        <dbReference type="Proteomes" id="UP000664859"/>
    </source>
</evidence>
<dbReference type="InterPro" id="IPR036427">
    <property type="entry name" value="Bromodomain-like_sf"/>
</dbReference>
<feature type="compositionally biased region" description="Low complexity" evidence="14">
    <location>
        <begin position="409"/>
        <end position="428"/>
    </location>
</feature>
<reference evidence="18" key="1">
    <citation type="submission" date="2021-02" db="EMBL/GenBank/DDBJ databases">
        <title>First Annotated Genome of the Yellow-green Alga Tribonema minus.</title>
        <authorList>
            <person name="Mahan K.M."/>
        </authorList>
    </citation>
    <scope>NUCLEOTIDE SEQUENCE</scope>
    <source>
        <strain evidence="18">UTEX B ZZ1240</strain>
    </source>
</reference>
<evidence type="ECO:0000256" key="7">
    <source>
        <dbReference type="ARBA" id="ARBA00022853"/>
    </source>
</evidence>
<feature type="region of interest" description="Disordered" evidence="14">
    <location>
        <begin position="500"/>
        <end position="549"/>
    </location>
</feature>
<evidence type="ECO:0000256" key="13">
    <source>
        <dbReference type="PROSITE-ProRule" id="PRU00035"/>
    </source>
</evidence>
<evidence type="ECO:0000259" key="15">
    <source>
        <dbReference type="PROSITE" id="PS50014"/>
    </source>
</evidence>
<keyword evidence="7" id="KW-0156">Chromatin regulator</keyword>
<dbReference type="SUPFAM" id="SSF57933">
    <property type="entry name" value="TAZ domain"/>
    <property type="match status" value="1"/>
</dbReference>
<evidence type="ECO:0000256" key="9">
    <source>
        <dbReference type="ARBA" id="ARBA00023117"/>
    </source>
</evidence>
<dbReference type="GO" id="GO:0031490">
    <property type="term" value="F:chromatin DNA binding"/>
    <property type="evidence" value="ECO:0007669"/>
    <property type="project" value="TreeGrafter"/>
</dbReference>
<keyword evidence="8" id="KW-0805">Transcription regulation</keyword>
<organism evidence="18 19">
    <name type="scientific">Tribonema minus</name>
    <dbReference type="NCBI Taxonomy" id="303371"/>
    <lineage>
        <taxon>Eukaryota</taxon>
        <taxon>Sar</taxon>
        <taxon>Stramenopiles</taxon>
        <taxon>Ochrophyta</taxon>
        <taxon>PX clade</taxon>
        <taxon>Xanthophyceae</taxon>
        <taxon>Tribonematales</taxon>
        <taxon>Tribonemataceae</taxon>
        <taxon>Tribonema</taxon>
    </lineage>
</organism>
<dbReference type="EMBL" id="JAFCMP010000547">
    <property type="protein sequence ID" value="KAG5175601.1"/>
    <property type="molecule type" value="Genomic_DNA"/>
</dbReference>
<comment type="catalytic activity">
    <reaction evidence="12">
        <text>L-lysyl-[protein] + acetyl-CoA = N(6)-acetyl-L-lysyl-[protein] + CoA + H(+)</text>
        <dbReference type="Rhea" id="RHEA:45948"/>
        <dbReference type="Rhea" id="RHEA-COMP:9752"/>
        <dbReference type="Rhea" id="RHEA-COMP:10731"/>
        <dbReference type="ChEBI" id="CHEBI:15378"/>
        <dbReference type="ChEBI" id="CHEBI:29969"/>
        <dbReference type="ChEBI" id="CHEBI:57287"/>
        <dbReference type="ChEBI" id="CHEBI:57288"/>
        <dbReference type="ChEBI" id="CHEBI:61930"/>
        <dbReference type="EC" id="2.3.1.48"/>
    </reaction>
</comment>
<feature type="domain" description="Bromo" evidence="15">
    <location>
        <begin position="182"/>
        <end position="252"/>
    </location>
</feature>
<dbReference type="Pfam" id="PF02135">
    <property type="entry name" value="zf-TAZ"/>
    <property type="match status" value="1"/>
</dbReference>
<dbReference type="CDD" id="cd04369">
    <property type="entry name" value="Bromodomain"/>
    <property type="match status" value="1"/>
</dbReference>
<dbReference type="GO" id="GO:0005667">
    <property type="term" value="C:transcription regulator complex"/>
    <property type="evidence" value="ECO:0007669"/>
    <property type="project" value="TreeGrafter"/>
</dbReference>
<keyword evidence="4" id="KW-0479">Metal-binding</keyword>
<dbReference type="PROSITE" id="PS00633">
    <property type="entry name" value="BROMODOMAIN_1"/>
    <property type="match status" value="1"/>
</dbReference>
<dbReference type="GO" id="GO:0008270">
    <property type="term" value="F:zinc ion binding"/>
    <property type="evidence" value="ECO:0007669"/>
    <property type="project" value="UniProtKB-KW"/>
</dbReference>
<dbReference type="InterPro" id="IPR013178">
    <property type="entry name" value="Histone_AcTrfase_Rtt109/CBP"/>
</dbReference>
<evidence type="ECO:0000256" key="8">
    <source>
        <dbReference type="ARBA" id="ARBA00023015"/>
    </source>
</evidence>
<evidence type="ECO:0000256" key="14">
    <source>
        <dbReference type="SAM" id="MobiDB-lite"/>
    </source>
</evidence>
<keyword evidence="3" id="KW-0808">Transferase</keyword>
<dbReference type="PANTHER" id="PTHR13808:SF1">
    <property type="entry name" value="HISTONE ACETYLTRANSFERASE"/>
    <property type="match status" value="1"/>
</dbReference>
<keyword evidence="9 13" id="KW-0103">Bromodomain</keyword>
<evidence type="ECO:0000313" key="18">
    <source>
        <dbReference type="EMBL" id="KAG5175601.1"/>
    </source>
</evidence>
<evidence type="ECO:0000259" key="17">
    <source>
        <dbReference type="PROSITE" id="PS51727"/>
    </source>
</evidence>
<dbReference type="PROSITE" id="PS50134">
    <property type="entry name" value="ZF_TAZ"/>
    <property type="match status" value="1"/>
</dbReference>
<accession>A0A836C8R2</accession>
<dbReference type="EC" id="2.3.1.48" evidence="2"/>
<evidence type="ECO:0000256" key="12">
    <source>
        <dbReference type="ARBA" id="ARBA00048017"/>
    </source>
</evidence>
<feature type="domain" description="CBP/p300-type HAT" evidence="17">
    <location>
        <begin position="612"/>
        <end position="981"/>
    </location>
</feature>
<keyword evidence="5" id="KW-0863">Zinc-finger</keyword>
<keyword evidence="6" id="KW-0862">Zinc</keyword>
<keyword evidence="19" id="KW-1185">Reference proteome</keyword>
<evidence type="ECO:0000256" key="6">
    <source>
        <dbReference type="ARBA" id="ARBA00022833"/>
    </source>
</evidence>
<dbReference type="GO" id="GO:0004402">
    <property type="term" value="F:histone acetyltransferase activity"/>
    <property type="evidence" value="ECO:0007669"/>
    <property type="project" value="InterPro"/>
</dbReference>
<evidence type="ECO:0000256" key="5">
    <source>
        <dbReference type="ARBA" id="ARBA00022771"/>
    </source>
</evidence>
<evidence type="ECO:0000256" key="4">
    <source>
        <dbReference type="ARBA" id="ARBA00022723"/>
    </source>
</evidence>
<dbReference type="PANTHER" id="PTHR13808">
    <property type="entry name" value="CBP/P300-RELATED"/>
    <property type="match status" value="1"/>
</dbReference>
<dbReference type="InterPro" id="IPR018359">
    <property type="entry name" value="Bromodomain_CS"/>
</dbReference>
<dbReference type="PROSITE" id="PS50014">
    <property type="entry name" value="BROMODOMAIN_2"/>
    <property type="match status" value="1"/>
</dbReference>
<keyword evidence="11" id="KW-0539">Nucleus</keyword>
<evidence type="ECO:0000256" key="3">
    <source>
        <dbReference type="ARBA" id="ARBA00022679"/>
    </source>
</evidence>
<sequence>MPDVLTLHTQEDVNLAHALWHARDCKEEHALAIQGCARAKALRAHAHGCTSETCPVAHCSTSRDLLKHWINDCQGERCGFCQPLRKCRKKATVALQLVFAPAGCQPVPPIGAYEAQLGVGVNTSTAPEASKLDASYFSVEALSCSALSTRSAEDIARHQHATYRDALWENLLLPVLNHLKNDKAHNAGAFNSPATEAQTPGYKDVIKHPMDLGTIRDRGCRRQYENAAAFEADVSLVFSNAMQFNPHPHELHQRAEALLSQFATRWSKMVAADAKRKAICSECVQSEEQHCCNMCGYQCLRLKPETYSCHTCGMHLDSKQYLYITPDASQCWSNAQQPAEPVRAGATEAAVAAAEGVAVAEAGGLAVRRGRTGAVTVKEAAAGGALLEEIPAGGREALVAGAAIPARRAAPPERTGAAAAAAEGGRAANSSTGAAAVTGGRTEEARGEAAAEAHNLPGGMAAGGRRAMVRGAATSARATPAAARSVEIERAPAGMRTAAAARAGAGGRRIGGRKGGSRRGAACGPRSGGGTTCGSSSSTHSGGERRCAGGAKASCGAHAHIGGGGRSGGKGRRVFAEAGGGRRRSAGGACDGGRTRAGSVAHRLSAWVCSCGGGEHNVLSAYLVARVRARCAQALQDYQLRHGAAAALDPKDLSVRVLASGTATHNVPLIIQRAFRAGPGADLPPAIDYIIKAIGLFALIDGVDVCVLMVYVYEYGPNAPSCNAKSVYVAYVDSVEYLYPGAKSTINYIWWLRPAHQKMPSAAQLRGYYNRVFQRCDEYGTTVASARINLYAARFAAIEQAVVQGGGASVGGVGSEAAAGGGQGGADWRTVAPVLIEGDCWPSELMRLVRQRGEERRKDRAAAAGSYAEELRALLLRLCAVVKEKQESLFVVPLARTGQPLEDASGEDMWQAAVRTYRGSAEFRVDAGGCVDPDAPLPGGPVDAQDTCLQALTWLGFQTDTLRLAKYTTALLLYHCHRVERNSLNPRCNQCSSHHPICNTLGYRCTPCAYQVSLTHVKLEVEVGNT</sequence>
<protein>
    <recommendedName>
        <fullName evidence="2">histone acetyltransferase</fullName>
        <ecNumber evidence="2">2.3.1.48</ecNumber>
    </recommendedName>
</protein>
<evidence type="ECO:0000259" key="16">
    <source>
        <dbReference type="PROSITE" id="PS50134"/>
    </source>
</evidence>
<gene>
    <name evidence="18" type="ORF">JKP88DRAFT_337735</name>
</gene>
<dbReference type="GO" id="GO:0045944">
    <property type="term" value="P:positive regulation of transcription by RNA polymerase II"/>
    <property type="evidence" value="ECO:0007669"/>
    <property type="project" value="TreeGrafter"/>
</dbReference>
<comment type="caution">
    <text evidence="18">The sequence shown here is derived from an EMBL/GenBank/DDBJ whole genome shotgun (WGS) entry which is preliminary data.</text>
</comment>
<dbReference type="Pfam" id="PF00439">
    <property type="entry name" value="Bromodomain"/>
    <property type="match status" value="1"/>
</dbReference>
<dbReference type="Gene3D" id="1.20.920.10">
    <property type="entry name" value="Bromodomain-like"/>
    <property type="match status" value="1"/>
</dbReference>
<evidence type="ECO:0000256" key="2">
    <source>
        <dbReference type="ARBA" id="ARBA00013184"/>
    </source>
</evidence>
<proteinExistence type="predicted"/>
<evidence type="ECO:0000256" key="10">
    <source>
        <dbReference type="ARBA" id="ARBA00023163"/>
    </source>
</evidence>
<dbReference type="AlphaFoldDB" id="A0A836C8R2"/>
<dbReference type="Pfam" id="PF08214">
    <property type="entry name" value="HAT_KAT11"/>
    <property type="match status" value="1"/>
</dbReference>
<dbReference type="GO" id="GO:0003713">
    <property type="term" value="F:transcription coactivator activity"/>
    <property type="evidence" value="ECO:0007669"/>
    <property type="project" value="TreeGrafter"/>
</dbReference>
<dbReference type="PRINTS" id="PR00503">
    <property type="entry name" value="BROMODOMAIN"/>
</dbReference>
<evidence type="ECO:0000256" key="1">
    <source>
        <dbReference type="ARBA" id="ARBA00004123"/>
    </source>
</evidence>
<dbReference type="SMART" id="SM00551">
    <property type="entry name" value="ZnF_TAZ"/>
    <property type="match status" value="1"/>
</dbReference>
<dbReference type="GO" id="GO:0000123">
    <property type="term" value="C:histone acetyltransferase complex"/>
    <property type="evidence" value="ECO:0007669"/>
    <property type="project" value="TreeGrafter"/>
</dbReference>
<dbReference type="SUPFAM" id="SSF47370">
    <property type="entry name" value="Bromodomain"/>
    <property type="match status" value="1"/>
</dbReference>
<feature type="region of interest" description="Disordered" evidence="14">
    <location>
        <begin position="409"/>
        <end position="444"/>
    </location>
</feature>
<dbReference type="InterPro" id="IPR001487">
    <property type="entry name" value="Bromodomain"/>
</dbReference>
<dbReference type="Proteomes" id="UP000664859">
    <property type="component" value="Unassembled WGS sequence"/>
</dbReference>
<dbReference type="SMART" id="SM01250">
    <property type="entry name" value="KAT11"/>
    <property type="match status" value="1"/>
</dbReference>
<dbReference type="InterPro" id="IPR035898">
    <property type="entry name" value="TAZ_dom_sf"/>
</dbReference>
<feature type="domain" description="TAZ-type" evidence="16">
    <location>
        <begin position="1"/>
        <end position="84"/>
    </location>
</feature>
<dbReference type="GO" id="GO:0005634">
    <property type="term" value="C:nucleus"/>
    <property type="evidence" value="ECO:0007669"/>
    <property type="project" value="UniProtKB-SubCell"/>
</dbReference>
<dbReference type="InterPro" id="IPR031162">
    <property type="entry name" value="CBP_P300_HAT"/>
</dbReference>
<comment type="subcellular location">
    <subcellularLocation>
        <location evidence="1">Nucleus</location>
    </subcellularLocation>
</comment>